<name>A0A1G2K252_9BACT</name>
<dbReference type="GO" id="GO:0000271">
    <property type="term" value="P:polysaccharide biosynthetic process"/>
    <property type="evidence" value="ECO:0007669"/>
    <property type="project" value="TreeGrafter"/>
</dbReference>
<dbReference type="InterPro" id="IPR015424">
    <property type="entry name" value="PyrdxlP-dep_Trfase"/>
</dbReference>
<dbReference type="PIRSF" id="PIRSF000390">
    <property type="entry name" value="PLP_StrS"/>
    <property type="match status" value="1"/>
</dbReference>
<dbReference type="PANTHER" id="PTHR30244:SF34">
    <property type="entry name" value="DTDP-4-AMINO-4,6-DIDEOXYGALACTOSE TRANSAMINASE"/>
    <property type="match status" value="1"/>
</dbReference>
<keyword evidence="4 7" id="KW-0663">Pyridoxal phosphate</keyword>
<dbReference type="GO" id="GO:0008483">
    <property type="term" value="F:transaminase activity"/>
    <property type="evidence" value="ECO:0007669"/>
    <property type="project" value="UniProtKB-KW"/>
</dbReference>
<evidence type="ECO:0000256" key="1">
    <source>
        <dbReference type="ARBA" id="ARBA00001933"/>
    </source>
</evidence>
<evidence type="ECO:0000256" key="4">
    <source>
        <dbReference type="ARBA" id="ARBA00022898"/>
    </source>
</evidence>
<dbReference type="Gene3D" id="3.40.640.10">
    <property type="entry name" value="Type I PLP-dependent aspartate aminotransferase-like (Major domain)"/>
    <property type="match status" value="1"/>
</dbReference>
<dbReference type="Pfam" id="PF01041">
    <property type="entry name" value="DegT_DnrJ_EryC1"/>
    <property type="match status" value="1"/>
</dbReference>
<comment type="cofactor">
    <cofactor evidence="1">
        <name>pyridoxal 5'-phosphate</name>
        <dbReference type="ChEBI" id="CHEBI:597326"/>
    </cofactor>
</comment>
<keyword evidence="2 9" id="KW-0032">Aminotransferase</keyword>
<evidence type="ECO:0000256" key="3">
    <source>
        <dbReference type="ARBA" id="ARBA00022679"/>
    </source>
</evidence>
<dbReference type="GO" id="GO:0030170">
    <property type="term" value="F:pyridoxal phosphate binding"/>
    <property type="evidence" value="ECO:0007669"/>
    <property type="project" value="TreeGrafter"/>
</dbReference>
<feature type="modified residue" description="N6-(pyridoxal phosphate)lysine" evidence="7">
    <location>
        <position position="161"/>
    </location>
</feature>
<evidence type="ECO:0000313" key="10">
    <source>
        <dbReference type="Proteomes" id="UP000177392"/>
    </source>
</evidence>
<dbReference type="FunFam" id="3.40.640.10:FF:000090">
    <property type="entry name" value="Pyridoxal phosphate-dependent aminotransferase"/>
    <property type="match status" value="1"/>
</dbReference>
<keyword evidence="3 9" id="KW-0808">Transferase</keyword>
<evidence type="ECO:0000256" key="5">
    <source>
        <dbReference type="ARBA" id="ARBA00037999"/>
    </source>
</evidence>
<protein>
    <submittedName>
        <fullName evidence="9">Aminotransferase DegT</fullName>
    </submittedName>
</protein>
<reference evidence="9 10" key="1">
    <citation type="journal article" date="2016" name="Nat. Commun.">
        <title>Thousands of microbial genomes shed light on interconnected biogeochemical processes in an aquifer system.</title>
        <authorList>
            <person name="Anantharaman K."/>
            <person name="Brown C.T."/>
            <person name="Hug L.A."/>
            <person name="Sharon I."/>
            <person name="Castelle C.J."/>
            <person name="Probst A.J."/>
            <person name="Thomas B.C."/>
            <person name="Singh A."/>
            <person name="Wilkins M.J."/>
            <person name="Karaoz U."/>
            <person name="Brodie E.L."/>
            <person name="Williams K.H."/>
            <person name="Hubbard S.S."/>
            <person name="Banfield J.F."/>
        </authorList>
    </citation>
    <scope>NUCLEOTIDE SEQUENCE [LARGE SCALE GENOMIC DNA]</scope>
</reference>
<dbReference type="PANTHER" id="PTHR30244">
    <property type="entry name" value="TRANSAMINASE"/>
    <property type="match status" value="1"/>
</dbReference>
<gene>
    <name evidence="9" type="ORF">A2131_02265</name>
</gene>
<accession>A0A1G2K252</accession>
<dbReference type="InterPro" id="IPR015421">
    <property type="entry name" value="PyrdxlP-dep_Trfase_major"/>
</dbReference>
<dbReference type="EMBL" id="MHQB01000036">
    <property type="protein sequence ID" value="OGZ93486.1"/>
    <property type="molecule type" value="Genomic_DNA"/>
</dbReference>
<organism evidence="9 10">
    <name type="scientific">Candidatus Sungbacteria bacterium GWC2_49_10</name>
    <dbReference type="NCBI Taxonomy" id="1802263"/>
    <lineage>
        <taxon>Bacteria</taxon>
        <taxon>Candidatus Sungiibacteriota</taxon>
    </lineage>
</organism>
<evidence type="ECO:0000256" key="2">
    <source>
        <dbReference type="ARBA" id="ARBA00022576"/>
    </source>
</evidence>
<evidence type="ECO:0000256" key="8">
    <source>
        <dbReference type="RuleBase" id="RU004508"/>
    </source>
</evidence>
<dbReference type="CDD" id="cd00616">
    <property type="entry name" value="AHBA_syn"/>
    <property type="match status" value="1"/>
</dbReference>
<evidence type="ECO:0000313" key="9">
    <source>
        <dbReference type="EMBL" id="OGZ93486.1"/>
    </source>
</evidence>
<dbReference type="InterPro" id="IPR015422">
    <property type="entry name" value="PyrdxlP-dep_Trfase_small"/>
</dbReference>
<feature type="active site" description="Proton acceptor" evidence="6">
    <location>
        <position position="161"/>
    </location>
</feature>
<evidence type="ECO:0000256" key="6">
    <source>
        <dbReference type="PIRSR" id="PIRSR000390-1"/>
    </source>
</evidence>
<comment type="caution">
    <text evidence="9">The sequence shown here is derived from an EMBL/GenBank/DDBJ whole genome shotgun (WGS) entry which is preliminary data.</text>
</comment>
<dbReference type="Gene3D" id="3.90.1150.10">
    <property type="entry name" value="Aspartate Aminotransferase, domain 1"/>
    <property type="match status" value="1"/>
</dbReference>
<dbReference type="SUPFAM" id="SSF53383">
    <property type="entry name" value="PLP-dependent transferases"/>
    <property type="match status" value="1"/>
</dbReference>
<dbReference type="AlphaFoldDB" id="A0A1G2K252"/>
<evidence type="ECO:0000256" key="7">
    <source>
        <dbReference type="PIRSR" id="PIRSR000390-2"/>
    </source>
</evidence>
<dbReference type="InterPro" id="IPR000653">
    <property type="entry name" value="DegT/StrS_aminotransferase"/>
</dbReference>
<sequence length="348" mass="38664">MKSGWVSSSGPHISRFEKEFARFIGAKYAIACSNGTAALHLSLLALDIVPGDEVIVPSLTFIATANAVRYAGAKPVFVDVDPIYWQIDPEKIERAITKKTKAIIPVHLYGHPARMDKIMRIARTHKLFVVEDAAEAIGAEVNKKKVGTWGDVGVFSFHAAKVMTTGEGGMVVTNDSGLAQKVKVLHNHGRSRTGRYFLHDTLGFNYLMTNLQAAVGLGQLARVDAFLKAKIRIAEWYSRFLKGTRGVVLPSQAPWAMSAHWLYSILIDPKAIGKNRDAVITELRKKKVESRPFFVPIHTQSIYKEYNHIKLPNTESLGIHGLNLPSFVTLRKKDVSEIVKRLQRVLDA</sequence>
<dbReference type="Proteomes" id="UP000177392">
    <property type="component" value="Unassembled WGS sequence"/>
</dbReference>
<comment type="similarity">
    <text evidence="5 8">Belongs to the DegT/DnrJ/EryC1 family.</text>
</comment>
<proteinExistence type="inferred from homology"/>